<dbReference type="EMBL" id="CM044703">
    <property type="protein sequence ID" value="KAI5673974.1"/>
    <property type="molecule type" value="Genomic_DNA"/>
</dbReference>
<protein>
    <submittedName>
        <fullName evidence="1">Uncharacterized protein</fullName>
    </submittedName>
</protein>
<evidence type="ECO:0000313" key="2">
    <source>
        <dbReference type="Proteomes" id="UP001060085"/>
    </source>
</evidence>
<evidence type="ECO:0000313" key="1">
    <source>
        <dbReference type="EMBL" id="KAI5673974.1"/>
    </source>
</evidence>
<sequence length="137" mass="14684">MENHNMYEEFALGGGGEGEANLVLDYFLLNDCCLADLREPVCPYMNGVGDGGTILRALVLGITKGPSVFTQESEGAEGGVTARTFFALIFEDEAPFRAALVLFLPWLRPVLEVISTTSKSDPELPLPSALCSPSEPS</sequence>
<keyword evidence="2" id="KW-1185">Reference proteome</keyword>
<reference evidence="2" key="1">
    <citation type="journal article" date="2023" name="Nat. Plants">
        <title>Single-cell RNA sequencing provides a high-resolution roadmap for understanding the multicellular compartmentation of specialized metabolism.</title>
        <authorList>
            <person name="Sun S."/>
            <person name="Shen X."/>
            <person name="Li Y."/>
            <person name="Li Y."/>
            <person name="Wang S."/>
            <person name="Li R."/>
            <person name="Zhang H."/>
            <person name="Shen G."/>
            <person name="Guo B."/>
            <person name="Wei J."/>
            <person name="Xu J."/>
            <person name="St-Pierre B."/>
            <person name="Chen S."/>
            <person name="Sun C."/>
        </authorList>
    </citation>
    <scope>NUCLEOTIDE SEQUENCE [LARGE SCALE GENOMIC DNA]</scope>
</reference>
<gene>
    <name evidence="1" type="ORF">M9H77_14338</name>
</gene>
<accession>A0ACC0BN11</accession>
<proteinExistence type="predicted"/>
<name>A0ACC0BN11_CATRO</name>
<comment type="caution">
    <text evidence="1">The sequence shown here is derived from an EMBL/GenBank/DDBJ whole genome shotgun (WGS) entry which is preliminary data.</text>
</comment>
<dbReference type="Proteomes" id="UP001060085">
    <property type="component" value="Linkage Group LG03"/>
</dbReference>
<organism evidence="1 2">
    <name type="scientific">Catharanthus roseus</name>
    <name type="common">Madagascar periwinkle</name>
    <name type="synonym">Vinca rosea</name>
    <dbReference type="NCBI Taxonomy" id="4058"/>
    <lineage>
        <taxon>Eukaryota</taxon>
        <taxon>Viridiplantae</taxon>
        <taxon>Streptophyta</taxon>
        <taxon>Embryophyta</taxon>
        <taxon>Tracheophyta</taxon>
        <taxon>Spermatophyta</taxon>
        <taxon>Magnoliopsida</taxon>
        <taxon>eudicotyledons</taxon>
        <taxon>Gunneridae</taxon>
        <taxon>Pentapetalae</taxon>
        <taxon>asterids</taxon>
        <taxon>lamiids</taxon>
        <taxon>Gentianales</taxon>
        <taxon>Apocynaceae</taxon>
        <taxon>Rauvolfioideae</taxon>
        <taxon>Vinceae</taxon>
        <taxon>Catharanthinae</taxon>
        <taxon>Catharanthus</taxon>
    </lineage>
</organism>